<keyword evidence="3" id="KW-1185">Reference proteome</keyword>
<dbReference type="Proteomes" id="UP000434172">
    <property type="component" value="Unassembled WGS sequence"/>
</dbReference>
<proteinExistence type="predicted"/>
<dbReference type="EMBL" id="WOWK01000086">
    <property type="protein sequence ID" value="KAF0320147.1"/>
    <property type="molecule type" value="Genomic_DNA"/>
</dbReference>
<evidence type="ECO:0000256" key="1">
    <source>
        <dbReference type="SAM" id="MobiDB-lite"/>
    </source>
</evidence>
<sequence length="108" mass="11650">MSGRPAASGLRPGFGPPSGPALRDPRLSSDDHDPMRLAPPSRQSCPRDLHNDLNAQTSLHLLSITQTCCKGMKCTSEPPESGDDDDNDDNDGKTNSNDITLKKHVTRN</sequence>
<feature type="region of interest" description="Disordered" evidence="1">
    <location>
        <begin position="71"/>
        <end position="108"/>
    </location>
</feature>
<feature type="compositionally biased region" description="Basic and acidic residues" evidence="1">
    <location>
        <begin position="23"/>
        <end position="35"/>
    </location>
</feature>
<protein>
    <submittedName>
        <fullName evidence="2">Uncharacterized protein</fullName>
    </submittedName>
</protein>
<accession>A0A8H3W8I5</accession>
<dbReference type="AlphaFoldDB" id="A0A8H3W8I5"/>
<gene>
    <name evidence="2" type="ORF">GQ607_012568</name>
</gene>
<evidence type="ECO:0000313" key="2">
    <source>
        <dbReference type="EMBL" id="KAF0320147.1"/>
    </source>
</evidence>
<feature type="compositionally biased region" description="Acidic residues" evidence="1">
    <location>
        <begin position="80"/>
        <end position="89"/>
    </location>
</feature>
<comment type="caution">
    <text evidence="2">The sequence shown here is derived from an EMBL/GenBank/DDBJ whole genome shotgun (WGS) entry which is preliminary data.</text>
</comment>
<reference evidence="2 3" key="1">
    <citation type="submission" date="2019-12" db="EMBL/GenBank/DDBJ databases">
        <title>A genome sequence resource for the geographically widespread anthracnose pathogen Colletotrichum asianum.</title>
        <authorList>
            <person name="Meng Y."/>
        </authorList>
    </citation>
    <scope>NUCLEOTIDE SEQUENCE [LARGE SCALE GENOMIC DNA]</scope>
    <source>
        <strain evidence="2 3">ICMP 18580</strain>
    </source>
</reference>
<feature type="region of interest" description="Disordered" evidence="1">
    <location>
        <begin position="1"/>
        <end position="50"/>
    </location>
</feature>
<name>A0A8H3W8I5_9PEZI</name>
<evidence type="ECO:0000313" key="3">
    <source>
        <dbReference type="Proteomes" id="UP000434172"/>
    </source>
</evidence>
<organism evidence="2 3">
    <name type="scientific">Colletotrichum asianum</name>
    <dbReference type="NCBI Taxonomy" id="702518"/>
    <lineage>
        <taxon>Eukaryota</taxon>
        <taxon>Fungi</taxon>
        <taxon>Dikarya</taxon>
        <taxon>Ascomycota</taxon>
        <taxon>Pezizomycotina</taxon>
        <taxon>Sordariomycetes</taxon>
        <taxon>Hypocreomycetidae</taxon>
        <taxon>Glomerellales</taxon>
        <taxon>Glomerellaceae</taxon>
        <taxon>Colletotrichum</taxon>
        <taxon>Colletotrichum gloeosporioides species complex</taxon>
    </lineage>
</organism>